<dbReference type="InterPro" id="IPR007630">
    <property type="entry name" value="RNA_pol_sigma70_r4"/>
</dbReference>
<dbReference type="PANTHER" id="PTHR43133">
    <property type="entry name" value="RNA POLYMERASE ECF-TYPE SIGMA FACTO"/>
    <property type="match status" value="1"/>
</dbReference>
<keyword evidence="9" id="KW-1185">Reference proteome</keyword>
<dbReference type="Gene3D" id="1.10.10.10">
    <property type="entry name" value="Winged helix-like DNA-binding domain superfamily/Winged helix DNA-binding domain"/>
    <property type="match status" value="1"/>
</dbReference>
<dbReference type="InterPro" id="IPR007627">
    <property type="entry name" value="RNA_pol_sigma70_r2"/>
</dbReference>
<accession>A0A545ASM3</accession>
<keyword evidence="3" id="KW-0731">Sigma factor</keyword>
<dbReference type="InParanoid" id="A0A545ASM3"/>
<dbReference type="InterPro" id="IPR013324">
    <property type="entry name" value="RNA_pol_sigma_r3/r4-like"/>
</dbReference>
<gene>
    <name evidence="8" type="ORF">FL583_15465</name>
</gene>
<dbReference type="OrthoDB" id="3383231at2"/>
<dbReference type="EMBL" id="VIRS01000009">
    <property type="protein sequence ID" value="TQS44329.1"/>
    <property type="molecule type" value="Genomic_DNA"/>
</dbReference>
<keyword evidence="2" id="KW-0805">Transcription regulation</keyword>
<organism evidence="8 9">
    <name type="scientific">Cryptosporangium phraense</name>
    <dbReference type="NCBI Taxonomy" id="2593070"/>
    <lineage>
        <taxon>Bacteria</taxon>
        <taxon>Bacillati</taxon>
        <taxon>Actinomycetota</taxon>
        <taxon>Actinomycetes</taxon>
        <taxon>Cryptosporangiales</taxon>
        <taxon>Cryptosporangiaceae</taxon>
        <taxon>Cryptosporangium</taxon>
    </lineage>
</organism>
<evidence type="ECO:0000313" key="9">
    <source>
        <dbReference type="Proteomes" id="UP000317982"/>
    </source>
</evidence>
<dbReference type="GO" id="GO:0016987">
    <property type="term" value="F:sigma factor activity"/>
    <property type="evidence" value="ECO:0007669"/>
    <property type="project" value="UniProtKB-KW"/>
</dbReference>
<dbReference type="RefSeq" id="WP_142705320.1">
    <property type="nucleotide sequence ID" value="NZ_VIRS01000009.1"/>
</dbReference>
<keyword evidence="4" id="KW-0238">DNA-binding</keyword>
<dbReference type="InterPro" id="IPR039425">
    <property type="entry name" value="RNA_pol_sigma-70-like"/>
</dbReference>
<evidence type="ECO:0000256" key="1">
    <source>
        <dbReference type="ARBA" id="ARBA00010641"/>
    </source>
</evidence>
<dbReference type="Proteomes" id="UP000317982">
    <property type="component" value="Unassembled WGS sequence"/>
</dbReference>
<evidence type="ECO:0000256" key="4">
    <source>
        <dbReference type="ARBA" id="ARBA00023125"/>
    </source>
</evidence>
<evidence type="ECO:0000256" key="3">
    <source>
        <dbReference type="ARBA" id="ARBA00023082"/>
    </source>
</evidence>
<keyword evidence="5" id="KW-0804">Transcription</keyword>
<dbReference type="Pfam" id="PF04542">
    <property type="entry name" value="Sigma70_r2"/>
    <property type="match status" value="1"/>
</dbReference>
<feature type="domain" description="RNA polymerase sigma-70 region 4" evidence="7">
    <location>
        <begin position="131"/>
        <end position="179"/>
    </location>
</feature>
<dbReference type="GO" id="GO:0006352">
    <property type="term" value="P:DNA-templated transcription initiation"/>
    <property type="evidence" value="ECO:0007669"/>
    <property type="project" value="InterPro"/>
</dbReference>
<dbReference type="NCBIfam" id="TIGR02937">
    <property type="entry name" value="sigma70-ECF"/>
    <property type="match status" value="1"/>
</dbReference>
<dbReference type="Pfam" id="PF04545">
    <property type="entry name" value="Sigma70_r4"/>
    <property type="match status" value="1"/>
</dbReference>
<dbReference type="GO" id="GO:0003677">
    <property type="term" value="F:DNA binding"/>
    <property type="evidence" value="ECO:0007669"/>
    <property type="project" value="UniProtKB-KW"/>
</dbReference>
<dbReference type="InterPro" id="IPR036388">
    <property type="entry name" value="WH-like_DNA-bd_sf"/>
</dbReference>
<evidence type="ECO:0000259" key="6">
    <source>
        <dbReference type="Pfam" id="PF04542"/>
    </source>
</evidence>
<comment type="caution">
    <text evidence="8">The sequence shown here is derived from an EMBL/GenBank/DDBJ whole genome shotgun (WGS) entry which is preliminary data.</text>
</comment>
<name>A0A545ASM3_9ACTN</name>
<feature type="domain" description="RNA polymerase sigma-70 region 2" evidence="6">
    <location>
        <begin position="14"/>
        <end position="80"/>
    </location>
</feature>
<dbReference type="Gene3D" id="1.10.1740.10">
    <property type="match status" value="1"/>
</dbReference>
<evidence type="ECO:0000256" key="5">
    <source>
        <dbReference type="ARBA" id="ARBA00023163"/>
    </source>
</evidence>
<dbReference type="AlphaFoldDB" id="A0A545ASM3"/>
<proteinExistence type="inferred from homology"/>
<dbReference type="InterPro" id="IPR013325">
    <property type="entry name" value="RNA_pol_sigma_r2"/>
</dbReference>
<dbReference type="InterPro" id="IPR014284">
    <property type="entry name" value="RNA_pol_sigma-70_dom"/>
</dbReference>
<reference evidence="8 9" key="1">
    <citation type="submission" date="2019-07" db="EMBL/GenBank/DDBJ databases">
        <title>Cryptosporangium phraense sp. nov., isolated from plant litter.</title>
        <authorList>
            <person name="Suriyachadkun C."/>
        </authorList>
    </citation>
    <scope>NUCLEOTIDE SEQUENCE [LARGE SCALE GENOMIC DNA]</scope>
    <source>
        <strain evidence="8 9">A-T 5661</strain>
    </source>
</reference>
<dbReference type="PANTHER" id="PTHR43133:SF8">
    <property type="entry name" value="RNA POLYMERASE SIGMA FACTOR HI_1459-RELATED"/>
    <property type="match status" value="1"/>
</dbReference>
<evidence type="ECO:0000313" key="8">
    <source>
        <dbReference type="EMBL" id="TQS44329.1"/>
    </source>
</evidence>
<sequence length="186" mass="20714">MSCALAGVPFVDVYLEHRGWITRYVASRVMEYYAVEDLVQETFLRALAQSGDYDGTVDGIGSWLTGRAACAVGDYVLDRRAYLRAGHEVHRQLRLPAPVPYRRLVAKGERQFPAPPLLAPRLPLRADLAVALSRLPETQRRTIQLRFLEGLTLDVCADLLGVKQITIVRRQRQALAALRSSTAVAS</sequence>
<evidence type="ECO:0000256" key="2">
    <source>
        <dbReference type="ARBA" id="ARBA00023015"/>
    </source>
</evidence>
<dbReference type="CDD" id="cd06171">
    <property type="entry name" value="Sigma70_r4"/>
    <property type="match status" value="1"/>
</dbReference>
<comment type="similarity">
    <text evidence="1">Belongs to the sigma-70 factor family. ECF subfamily.</text>
</comment>
<evidence type="ECO:0000259" key="7">
    <source>
        <dbReference type="Pfam" id="PF04545"/>
    </source>
</evidence>
<dbReference type="SUPFAM" id="SSF88659">
    <property type="entry name" value="Sigma3 and sigma4 domains of RNA polymerase sigma factors"/>
    <property type="match status" value="1"/>
</dbReference>
<dbReference type="SUPFAM" id="SSF88946">
    <property type="entry name" value="Sigma2 domain of RNA polymerase sigma factors"/>
    <property type="match status" value="1"/>
</dbReference>
<protein>
    <submittedName>
        <fullName evidence="8">Sigma-70 family RNA polymerase sigma factor</fullName>
    </submittedName>
</protein>